<feature type="domain" description="AB hydrolase-1" evidence="1">
    <location>
        <begin position="23"/>
        <end position="254"/>
    </location>
</feature>
<dbReference type="Gene3D" id="3.40.50.1820">
    <property type="entry name" value="alpha/beta hydrolase"/>
    <property type="match status" value="1"/>
</dbReference>
<dbReference type="PANTHER" id="PTHR43194">
    <property type="entry name" value="HYDROLASE ALPHA/BETA FOLD FAMILY"/>
    <property type="match status" value="1"/>
</dbReference>
<gene>
    <name evidence="2" type="ORF">QRT05_15430</name>
</gene>
<dbReference type="GO" id="GO:0016787">
    <property type="term" value="F:hydrolase activity"/>
    <property type="evidence" value="ECO:0007669"/>
    <property type="project" value="UniProtKB-KW"/>
</dbReference>
<dbReference type="SUPFAM" id="SSF53474">
    <property type="entry name" value="alpha/beta-Hydrolases"/>
    <property type="match status" value="1"/>
</dbReference>
<comment type="caution">
    <text evidence="2">The sequence shown here is derived from an EMBL/GenBank/DDBJ whole genome shotgun (WGS) entry which is preliminary data.</text>
</comment>
<protein>
    <submittedName>
        <fullName evidence="2">Alpha/beta hydrolase</fullName>
    </submittedName>
</protein>
<evidence type="ECO:0000313" key="2">
    <source>
        <dbReference type="EMBL" id="MDM7832728.1"/>
    </source>
</evidence>
<reference evidence="2 3" key="1">
    <citation type="submission" date="2023-06" db="EMBL/GenBank/DDBJ databases">
        <title>Cellulomonas sp. MW9 Whole genome sequence.</title>
        <authorList>
            <person name="Park S."/>
        </authorList>
    </citation>
    <scope>NUCLEOTIDE SEQUENCE [LARGE SCALE GENOMIC DNA]</scope>
    <source>
        <strain evidence="2 3">MW9</strain>
    </source>
</reference>
<dbReference type="Pfam" id="PF12697">
    <property type="entry name" value="Abhydrolase_6"/>
    <property type="match status" value="1"/>
</dbReference>
<proteinExistence type="predicted"/>
<name>A0ABT7SAS0_9CELL</name>
<dbReference type="PANTHER" id="PTHR43194:SF2">
    <property type="entry name" value="PEROXISOMAL MEMBRANE PROTEIN LPX1"/>
    <property type="match status" value="1"/>
</dbReference>
<dbReference type="InterPro" id="IPR000073">
    <property type="entry name" value="AB_hydrolase_1"/>
</dbReference>
<evidence type="ECO:0000259" key="1">
    <source>
        <dbReference type="Pfam" id="PF12697"/>
    </source>
</evidence>
<dbReference type="EMBL" id="JAUCGR010000004">
    <property type="protein sequence ID" value="MDM7832728.1"/>
    <property type="molecule type" value="Genomic_DNA"/>
</dbReference>
<dbReference type="Proteomes" id="UP001321453">
    <property type="component" value="Unassembled WGS sequence"/>
</dbReference>
<sequence length="267" mass="27057">MRHIESSDGTLIAVEEVGDGPVVLLLPGAMNDRGRLLPLASALAARGLRGVAVDRRARGESTDATPGLAGAVEREVADVRALVSDLGPGVTLLGYSSGGILALAAALDGVPVARLVVLEAPVVVPGAPARDATIGTTLDELVSSGEHGAAVELYQSRVVGLPPQALSGQREQPWWPALEAIAPSLVYDWAVTDRHPDPTALSSLDVPTLVLRADETWPVLAASADALAAAIPRASLTLVAGRDHAPDPEAVAAAVAAFVGSADGDAG</sequence>
<dbReference type="RefSeq" id="WP_289448228.1">
    <property type="nucleotide sequence ID" value="NZ_JAUCGR010000004.1"/>
</dbReference>
<accession>A0ABT7SAS0</accession>
<dbReference type="InterPro" id="IPR050228">
    <property type="entry name" value="Carboxylesterase_BioH"/>
</dbReference>
<organism evidence="2 3">
    <name type="scientific">Cellulomonas edaphi</name>
    <dbReference type="NCBI Taxonomy" id="3053468"/>
    <lineage>
        <taxon>Bacteria</taxon>
        <taxon>Bacillati</taxon>
        <taxon>Actinomycetota</taxon>
        <taxon>Actinomycetes</taxon>
        <taxon>Micrococcales</taxon>
        <taxon>Cellulomonadaceae</taxon>
        <taxon>Cellulomonas</taxon>
    </lineage>
</organism>
<evidence type="ECO:0000313" key="3">
    <source>
        <dbReference type="Proteomes" id="UP001321453"/>
    </source>
</evidence>
<keyword evidence="3" id="KW-1185">Reference proteome</keyword>
<dbReference type="InterPro" id="IPR029058">
    <property type="entry name" value="AB_hydrolase_fold"/>
</dbReference>
<keyword evidence="2" id="KW-0378">Hydrolase</keyword>